<dbReference type="Pfam" id="PF03099">
    <property type="entry name" value="BPL_LplA_LipB"/>
    <property type="match status" value="1"/>
</dbReference>
<feature type="binding site" evidence="2">
    <location>
        <begin position="119"/>
        <end position="121"/>
    </location>
    <ligand>
        <name>biotin</name>
        <dbReference type="ChEBI" id="CHEBI:57586"/>
    </ligand>
</feature>
<dbReference type="InterPro" id="IPR004408">
    <property type="entry name" value="Biotin_CoA_COase_ligase"/>
</dbReference>
<dbReference type="GO" id="GO:0004077">
    <property type="term" value="F:biotin--[biotin carboxyl-carrier protein] ligase activity"/>
    <property type="evidence" value="ECO:0007669"/>
    <property type="project" value="UniProtKB-UniRule"/>
</dbReference>
<dbReference type="HAMAP" id="MF_00978">
    <property type="entry name" value="Bifunct_BirA"/>
    <property type="match status" value="1"/>
</dbReference>
<comment type="catalytic activity">
    <reaction evidence="2">
        <text>biotin + L-lysyl-[protein] + ATP = N(6)-biotinyl-L-lysyl-[protein] + AMP + diphosphate + H(+)</text>
        <dbReference type="Rhea" id="RHEA:11756"/>
        <dbReference type="Rhea" id="RHEA-COMP:9752"/>
        <dbReference type="Rhea" id="RHEA-COMP:10505"/>
        <dbReference type="ChEBI" id="CHEBI:15378"/>
        <dbReference type="ChEBI" id="CHEBI:29969"/>
        <dbReference type="ChEBI" id="CHEBI:30616"/>
        <dbReference type="ChEBI" id="CHEBI:33019"/>
        <dbReference type="ChEBI" id="CHEBI:57586"/>
        <dbReference type="ChEBI" id="CHEBI:83144"/>
        <dbReference type="ChEBI" id="CHEBI:456215"/>
        <dbReference type="EC" id="6.3.4.15"/>
    </reaction>
</comment>
<keyword evidence="2" id="KW-0547">Nucleotide-binding</keyword>
<dbReference type="CDD" id="cd16442">
    <property type="entry name" value="BPL"/>
    <property type="match status" value="1"/>
</dbReference>
<reference evidence="4 5" key="1">
    <citation type="submission" date="2020-04" db="EMBL/GenBank/DDBJ databases">
        <title>Usitatibacter rugosus gen. nov., sp. nov. and Usitatibacter palustris sp. nov., novel members of Usitatibacteraceae fam. nov. within the order Nitrosomonadales isolated from soil.</title>
        <authorList>
            <person name="Huber K.J."/>
            <person name="Neumann-Schaal M."/>
            <person name="Geppert A."/>
            <person name="Luckner M."/>
            <person name="Wanner G."/>
            <person name="Overmann J."/>
        </authorList>
    </citation>
    <scope>NUCLEOTIDE SEQUENCE [LARGE SCALE GENOMIC DNA]</scope>
    <source>
        <strain evidence="4 5">0125_3</strain>
    </source>
</reference>
<dbReference type="InterPro" id="IPR013196">
    <property type="entry name" value="HTH_11"/>
</dbReference>
<dbReference type="GO" id="GO:0005524">
    <property type="term" value="F:ATP binding"/>
    <property type="evidence" value="ECO:0007669"/>
    <property type="project" value="UniProtKB-UniRule"/>
</dbReference>
<dbReference type="RefSeq" id="WP_171089411.1">
    <property type="nucleotide sequence ID" value="NZ_CP053069.1"/>
</dbReference>
<feature type="binding site" evidence="2">
    <location>
        <position position="186"/>
    </location>
    <ligand>
        <name>biotin</name>
        <dbReference type="ChEBI" id="CHEBI:57586"/>
    </ligand>
</feature>
<dbReference type="GO" id="GO:0005737">
    <property type="term" value="C:cytoplasm"/>
    <property type="evidence" value="ECO:0007669"/>
    <property type="project" value="TreeGrafter"/>
</dbReference>
<dbReference type="SUPFAM" id="SSF46785">
    <property type="entry name" value="Winged helix' DNA-binding domain"/>
    <property type="match status" value="1"/>
</dbReference>
<dbReference type="Gene3D" id="3.30.930.10">
    <property type="entry name" value="Bira Bifunctional Protein, Domain 2"/>
    <property type="match status" value="1"/>
</dbReference>
<dbReference type="EC" id="6.3.4.15" evidence="2"/>
<comment type="function">
    <text evidence="2">Acts both as a biotin--[acetyl-CoA-carboxylase] ligase and a repressor.</text>
</comment>
<evidence type="ECO:0000313" key="4">
    <source>
        <dbReference type="EMBL" id="QJR09583.1"/>
    </source>
</evidence>
<accession>A0A6M4GTG2</accession>
<keyword evidence="2" id="KW-0678">Repressor</keyword>
<dbReference type="InterPro" id="IPR036388">
    <property type="entry name" value="WH-like_DNA-bd_sf"/>
</dbReference>
<dbReference type="AlphaFoldDB" id="A0A6M4GTG2"/>
<dbReference type="Pfam" id="PF08279">
    <property type="entry name" value="HTH_11"/>
    <property type="match status" value="1"/>
</dbReference>
<protein>
    <recommendedName>
        <fullName evidence="2">Bifunctional ligase/repressor BirA</fullName>
    </recommendedName>
    <alternativeName>
        <fullName evidence="2">Biotin--[acetyl-CoA-carboxylase] ligase</fullName>
        <ecNumber evidence="2">6.3.4.15</ecNumber>
    </alternativeName>
    <alternativeName>
        <fullName evidence="2">Biotin--protein ligase</fullName>
    </alternativeName>
    <alternativeName>
        <fullName evidence="2">Biotin-[acetyl-CoA carboxylase] synthetase</fullName>
    </alternativeName>
</protein>
<dbReference type="PANTHER" id="PTHR12835:SF5">
    <property type="entry name" value="BIOTIN--PROTEIN LIGASE"/>
    <property type="match status" value="1"/>
</dbReference>
<dbReference type="InterPro" id="IPR030855">
    <property type="entry name" value="Bifunct_BirA"/>
</dbReference>
<dbReference type="InterPro" id="IPR036390">
    <property type="entry name" value="WH_DNA-bd_sf"/>
</dbReference>
<keyword evidence="2" id="KW-0238">DNA-binding</keyword>
<dbReference type="Proteomes" id="UP000501534">
    <property type="component" value="Chromosome"/>
</dbReference>
<keyword evidence="2" id="KW-0804">Transcription</keyword>
<sequence>MSALTFQALRRLADGRFHSGEAMARELGRSRATLSEALKHAGDLGVELFSVPGRGYKLAEPIEFLDVASVSTMMGASASRVSLEIVDEVDSTSSRLLAMAASGAPAGTCLAAEWQSAGRGRRGRAWVGGLGGSLMFSLLWRFDRGVTHLAGLSLAVGLAVTRALRQCGVERAQVKWPNDVVVDFRKVGGILIETSGEMQGPSVAVVGVGLNYRLGDQLEKIDQPAVDVAGCASPVPSRNLVLARTLAELAGVLEAFEAGGFAPLRSEWRSLHAYEGRRVRVMPPNEAAYEADVVDVGEDGTLVVSAGGRSVRLSSAELAAIRPAGR</sequence>
<dbReference type="SUPFAM" id="SSF55681">
    <property type="entry name" value="Class II aaRS and biotin synthetases"/>
    <property type="match status" value="1"/>
</dbReference>
<dbReference type="NCBIfam" id="TIGR00121">
    <property type="entry name" value="birA_ligase"/>
    <property type="match status" value="1"/>
</dbReference>
<evidence type="ECO:0000313" key="5">
    <source>
        <dbReference type="Proteomes" id="UP000501534"/>
    </source>
</evidence>
<dbReference type="Gene3D" id="1.10.10.10">
    <property type="entry name" value="Winged helix-like DNA-binding domain superfamily/Winged helix DNA-binding domain"/>
    <property type="match status" value="1"/>
</dbReference>
<dbReference type="InterPro" id="IPR004143">
    <property type="entry name" value="BPL_LPL_catalytic"/>
</dbReference>
<dbReference type="PROSITE" id="PS51733">
    <property type="entry name" value="BPL_LPL_CATALYTIC"/>
    <property type="match status" value="1"/>
</dbReference>
<organism evidence="4 5">
    <name type="scientific">Usitatibacter rugosus</name>
    <dbReference type="NCBI Taxonomy" id="2732067"/>
    <lineage>
        <taxon>Bacteria</taxon>
        <taxon>Pseudomonadati</taxon>
        <taxon>Pseudomonadota</taxon>
        <taxon>Betaproteobacteria</taxon>
        <taxon>Nitrosomonadales</taxon>
        <taxon>Usitatibacteraceae</taxon>
        <taxon>Usitatibacter</taxon>
    </lineage>
</organism>
<evidence type="ECO:0000259" key="3">
    <source>
        <dbReference type="PROSITE" id="PS51733"/>
    </source>
</evidence>
<evidence type="ECO:0000256" key="2">
    <source>
        <dbReference type="HAMAP-Rule" id="MF_00978"/>
    </source>
</evidence>
<feature type="DNA-binding region" description="H-T-H motif" evidence="2">
    <location>
        <begin position="20"/>
        <end position="39"/>
    </location>
</feature>
<proteinExistence type="inferred from homology"/>
<keyword evidence="2" id="KW-0805">Transcription regulation</keyword>
<dbReference type="EMBL" id="CP053069">
    <property type="protein sequence ID" value="QJR09583.1"/>
    <property type="molecule type" value="Genomic_DNA"/>
</dbReference>
<feature type="binding site" evidence="2">
    <location>
        <position position="115"/>
    </location>
    <ligand>
        <name>biotin</name>
        <dbReference type="ChEBI" id="CHEBI:57586"/>
    </ligand>
</feature>
<dbReference type="KEGG" id="uru:DSM104443_00632"/>
<dbReference type="PANTHER" id="PTHR12835">
    <property type="entry name" value="BIOTIN PROTEIN LIGASE"/>
    <property type="match status" value="1"/>
</dbReference>
<keyword evidence="2" id="KW-0067">ATP-binding</keyword>
<dbReference type="InterPro" id="IPR045864">
    <property type="entry name" value="aa-tRNA-synth_II/BPL/LPL"/>
</dbReference>
<comment type="similarity">
    <text evidence="2">Belongs to the biotin--protein ligase family.</text>
</comment>
<dbReference type="GO" id="GO:0003677">
    <property type="term" value="F:DNA binding"/>
    <property type="evidence" value="ECO:0007669"/>
    <property type="project" value="UniProtKB-UniRule"/>
</dbReference>
<keyword evidence="1 2" id="KW-0436">Ligase</keyword>
<name>A0A6M4GTG2_9PROT</name>
<gene>
    <name evidence="2 4" type="primary">birA</name>
    <name evidence="4" type="ORF">DSM104443_00632</name>
</gene>
<evidence type="ECO:0000256" key="1">
    <source>
        <dbReference type="ARBA" id="ARBA00022598"/>
    </source>
</evidence>
<keyword evidence="2" id="KW-0092">Biotin</keyword>
<feature type="domain" description="BPL/LPL catalytic" evidence="3">
    <location>
        <begin position="75"/>
        <end position="257"/>
    </location>
</feature>
<comment type="caution">
    <text evidence="2">Lacks conserved residue(s) required for the propagation of feature annotation.</text>
</comment>
<dbReference type="GO" id="GO:0006355">
    <property type="term" value="P:regulation of DNA-templated transcription"/>
    <property type="evidence" value="ECO:0007669"/>
    <property type="project" value="UniProtKB-UniRule"/>
</dbReference>
<keyword evidence="5" id="KW-1185">Reference proteome</keyword>